<reference evidence="1" key="1">
    <citation type="journal article" date="2016" name="Front. Microbiol.">
        <title>Genome Sequence of the Piezophilic, Mesophilic Sulfate-Reducing Bacterium Desulfovibrio indicus J2T.</title>
        <authorList>
            <person name="Cao J."/>
            <person name="Maignien L."/>
            <person name="Shao Z."/>
            <person name="Alain K."/>
            <person name="Jebbar M."/>
        </authorList>
    </citation>
    <scope>NUCLEOTIDE SEQUENCE</scope>
    <source>
        <strain evidence="1">DSM 16372</strain>
    </source>
</reference>
<evidence type="ECO:0000313" key="2">
    <source>
        <dbReference type="Proteomes" id="UP001055247"/>
    </source>
</evidence>
<reference evidence="1" key="2">
    <citation type="submission" date="2021-08" db="EMBL/GenBank/DDBJ databases">
        <authorList>
            <person name="Tani A."/>
            <person name="Ola A."/>
            <person name="Ogura Y."/>
            <person name="Katsura K."/>
            <person name="Hayashi T."/>
        </authorList>
    </citation>
    <scope>NUCLEOTIDE SEQUENCE</scope>
    <source>
        <strain evidence="1">DSM 16372</strain>
    </source>
</reference>
<dbReference type="AlphaFoldDB" id="A0AAV4ZLY4"/>
<evidence type="ECO:0000313" key="1">
    <source>
        <dbReference type="EMBL" id="GJD89452.1"/>
    </source>
</evidence>
<dbReference type="EMBL" id="BPQO01000012">
    <property type="protein sequence ID" value="GJD89452.1"/>
    <property type="molecule type" value="Genomic_DNA"/>
</dbReference>
<protein>
    <submittedName>
        <fullName evidence="1">Uncharacterized protein</fullName>
    </submittedName>
</protein>
<dbReference type="Proteomes" id="UP001055247">
    <property type="component" value="Unassembled WGS sequence"/>
</dbReference>
<proteinExistence type="predicted"/>
<comment type="caution">
    <text evidence="1">The sequence shown here is derived from an EMBL/GenBank/DDBJ whole genome shotgun (WGS) entry which is preliminary data.</text>
</comment>
<keyword evidence="2" id="KW-1185">Reference proteome</keyword>
<gene>
    <name evidence="1" type="ORF">BHAOGJBA_2979</name>
</gene>
<name>A0AAV4ZLY4_9HYPH</name>
<organism evidence="1 2">
    <name type="scientific">Methylobacterium hispanicum</name>
    <dbReference type="NCBI Taxonomy" id="270350"/>
    <lineage>
        <taxon>Bacteria</taxon>
        <taxon>Pseudomonadati</taxon>
        <taxon>Pseudomonadota</taxon>
        <taxon>Alphaproteobacteria</taxon>
        <taxon>Hyphomicrobiales</taxon>
        <taxon>Methylobacteriaceae</taxon>
        <taxon>Methylobacterium</taxon>
    </lineage>
</organism>
<accession>A0AAV4ZLY4</accession>
<sequence>MMPQTFFRVTLETQDGRRVLHAPAEREAALMAESVMRRYEGETLRVGFSIDCADREASHRIAFYLTDLALELALA</sequence>
<dbReference type="RefSeq" id="WP_066921142.1">
    <property type="nucleotide sequence ID" value="NZ_BPQO01000012.1"/>
</dbReference>